<reference evidence="7" key="1">
    <citation type="journal article" date="2014" name="Nat. Commun.">
        <title>Genomic adaptations of the halophilic Dead Sea filamentous fungus Eurotium rubrum.</title>
        <authorList>
            <person name="Kis-Papo T."/>
            <person name="Weig A.R."/>
            <person name="Riley R."/>
            <person name="Persoh D."/>
            <person name="Salamov A."/>
            <person name="Sun H."/>
            <person name="Lipzen A."/>
            <person name="Wasser S.P."/>
            <person name="Rambold G."/>
            <person name="Grigoriev I.V."/>
            <person name="Nevo E."/>
        </authorList>
    </citation>
    <scope>NUCLEOTIDE SEQUENCE [LARGE SCALE GENOMIC DNA]</scope>
    <source>
        <strain evidence="7">CBS 135680</strain>
    </source>
</reference>
<dbReference type="Proteomes" id="UP000019804">
    <property type="component" value="Unassembled WGS sequence"/>
</dbReference>
<evidence type="ECO:0000256" key="3">
    <source>
        <dbReference type="ARBA" id="ARBA00022771"/>
    </source>
</evidence>
<accession>A0A017RZF1</accession>
<evidence type="ECO:0000256" key="5">
    <source>
        <dbReference type="ARBA" id="ARBA00023242"/>
    </source>
</evidence>
<protein>
    <submittedName>
        <fullName evidence="6">Uncharacterized protein</fullName>
    </submittedName>
</protein>
<sequence length="120" mass="14298">IRVPCIAHVIQLSLKDLLGQMRASPKNEMPETEWSDACIQSLRERQQKREIADMLNKIRSLAIYINASPQRREAFYNLQKEEPKLAPIQDVKTRWNSTFLMLRRAKRLQFIFDEFCKQYN</sequence>
<feature type="non-terminal residue" evidence="6">
    <location>
        <position position="120"/>
    </location>
</feature>
<feature type="non-terminal residue" evidence="6">
    <location>
        <position position="1"/>
    </location>
</feature>
<keyword evidence="4" id="KW-0862">Zinc</keyword>
<dbReference type="InterPro" id="IPR052035">
    <property type="entry name" value="ZnF_BED_domain_contain"/>
</dbReference>
<keyword evidence="5" id="KW-0539">Nucleus</keyword>
<dbReference type="GeneID" id="63698568"/>
<keyword evidence="2" id="KW-0479">Metal-binding</keyword>
<dbReference type="GO" id="GO:0005634">
    <property type="term" value="C:nucleus"/>
    <property type="evidence" value="ECO:0007669"/>
    <property type="project" value="UniProtKB-SubCell"/>
</dbReference>
<name>A0A017RZF1_ASPRC</name>
<dbReference type="PANTHER" id="PTHR46481:SF10">
    <property type="entry name" value="ZINC FINGER BED DOMAIN-CONTAINING PROTEIN 39"/>
    <property type="match status" value="1"/>
</dbReference>
<dbReference type="AlphaFoldDB" id="A0A017RZF1"/>
<evidence type="ECO:0000313" key="6">
    <source>
        <dbReference type="EMBL" id="EYE89961.1"/>
    </source>
</evidence>
<organism evidence="6 7">
    <name type="scientific">Aspergillus ruber (strain CBS 135680)</name>
    <dbReference type="NCBI Taxonomy" id="1388766"/>
    <lineage>
        <taxon>Eukaryota</taxon>
        <taxon>Fungi</taxon>
        <taxon>Dikarya</taxon>
        <taxon>Ascomycota</taxon>
        <taxon>Pezizomycotina</taxon>
        <taxon>Eurotiomycetes</taxon>
        <taxon>Eurotiomycetidae</taxon>
        <taxon>Eurotiales</taxon>
        <taxon>Aspergillaceae</taxon>
        <taxon>Aspergillus</taxon>
        <taxon>Aspergillus subgen. Aspergillus</taxon>
    </lineage>
</organism>
<evidence type="ECO:0000256" key="1">
    <source>
        <dbReference type="ARBA" id="ARBA00004123"/>
    </source>
</evidence>
<dbReference type="HOGENOM" id="CLU_2055185_0_0_1"/>
<evidence type="ECO:0000256" key="4">
    <source>
        <dbReference type="ARBA" id="ARBA00022833"/>
    </source>
</evidence>
<dbReference type="EMBL" id="KK088487">
    <property type="protein sequence ID" value="EYE89961.1"/>
    <property type="molecule type" value="Genomic_DNA"/>
</dbReference>
<dbReference type="GO" id="GO:0008270">
    <property type="term" value="F:zinc ion binding"/>
    <property type="evidence" value="ECO:0007669"/>
    <property type="project" value="UniProtKB-KW"/>
</dbReference>
<gene>
    <name evidence="6" type="ORF">EURHEDRAFT_436400</name>
</gene>
<dbReference type="RefSeq" id="XP_040633651.1">
    <property type="nucleotide sequence ID" value="XM_040783444.1"/>
</dbReference>
<evidence type="ECO:0000313" key="7">
    <source>
        <dbReference type="Proteomes" id="UP000019804"/>
    </source>
</evidence>
<dbReference type="OrthoDB" id="4505704at2759"/>
<dbReference type="PANTHER" id="PTHR46481">
    <property type="entry name" value="ZINC FINGER BED DOMAIN-CONTAINING PROTEIN 4"/>
    <property type="match status" value="1"/>
</dbReference>
<comment type="subcellular location">
    <subcellularLocation>
        <location evidence="1">Nucleus</location>
    </subcellularLocation>
</comment>
<keyword evidence="7" id="KW-1185">Reference proteome</keyword>
<keyword evidence="3" id="KW-0863">Zinc-finger</keyword>
<evidence type="ECO:0000256" key="2">
    <source>
        <dbReference type="ARBA" id="ARBA00022723"/>
    </source>
</evidence>
<dbReference type="SUPFAM" id="SSF53098">
    <property type="entry name" value="Ribonuclease H-like"/>
    <property type="match status" value="1"/>
</dbReference>
<dbReference type="InterPro" id="IPR012337">
    <property type="entry name" value="RNaseH-like_sf"/>
</dbReference>
<proteinExistence type="predicted"/>